<comment type="subcellular location">
    <subcellularLocation>
        <location evidence="1">Cell membrane</location>
        <topology evidence="1">Multi-pass membrane protein</topology>
    </subcellularLocation>
</comment>
<evidence type="ECO:0000256" key="9">
    <source>
        <dbReference type="SAM" id="Phobius"/>
    </source>
</evidence>
<keyword evidence="5 9" id="KW-0812">Transmembrane</keyword>
<feature type="transmembrane region" description="Helical" evidence="9">
    <location>
        <begin position="259"/>
        <end position="280"/>
    </location>
</feature>
<accession>A0A7K1FNJ4</accession>
<evidence type="ECO:0000313" key="11">
    <source>
        <dbReference type="Proteomes" id="UP000460221"/>
    </source>
</evidence>
<organism evidence="10 11">
    <name type="scientific">Nakamurella alba</name>
    <dbReference type="NCBI Taxonomy" id="2665158"/>
    <lineage>
        <taxon>Bacteria</taxon>
        <taxon>Bacillati</taxon>
        <taxon>Actinomycetota</taxon>
        <taxon>Actinomycetes</taxon>
        <taxon>Nakamurellales</taxon>
        <taxon>Nakamurellaceae</taxon>
        <taxon>Nakamurella</taxon>
    </lineage>
</organism>
<dbReference type="Proteomes" id="UP000460221">
    <property type="component" value="Unassembled WGS sequence"/>
</dbReference>
<dbReference type="Pfam" id="PF01032">
    <property type="entry name" value="FecCD"/>
    <property type="match status" value="1"/>
</dbReference>
<sequence>MVRGAGDPARARPCRTAERSGAGTRNGDRARRPHRAHPGARPGRGRAAHRWRDRGGRPGGLHRSGRAAPVPRPGRPRPPQGTADVDPGRDLDAAAGRRGGPGDRLAAGDRRRDRGRGGRRAGAGLPGAHREGRPAVSAPTTTRRRGLAPVTVVVGGLIVCVVIIFLTIGTGPLPVAPLEVLTTVFGSSTDNEFAVMDVGLPRSLLALLCGMALGVGGSLLQAHSRNPLGTPDIIGFSAGAAAGAVIAIVPLKLDQPEVGIAAVAGGLITAAVVFFLAGGAHRAGYRLIVVGIGIGALLTGVTTYLLTRARISDAREAQRWLTGSLNTATWSGVLVMLVAVAIVVPAGMALRRYLLITDLGEEAAVGLGVRPRRVGTAVVIVSVLSAAAVVNVVGPIAFVDLAAPQIAIRLIRLPGPLVLSSAVVGGVCLLASDLLAQRLLGDIDVPVGVATGVVGGIYLAWLLLRMWRSR</sequence>
<feature type="transmembrane region" description="Helical" evidence="9">
    <location>
        <begin position="233"/>
        <end position="253"/>
    </location>
</feature>
<evidence type="ECO:0000256" key="4">
    <source>
        <dbReference type="ARBA" id="ARBA00022475"/>
    </source>
</evidence>
<feature type="compositionally biased region" description="Pro residues" evidence="8">
    <location>
        <begin position="70"/>
        <end position="79"/>
    </location>
</feature>
<dbReference type="InterPro" id="IPR037294">
    <property type="entry name" value="ABC_BtuC-like"/>
</dbReference>
<evidence type="ECO:0000256" key="7">
    <source>
        <dbReference type="ARBA" id="ARBA00023136"/>
    </source>
</evidence>
<proteinExistence type="inferred from homology"/>
<dbReference type="GO" id="GO:0022857">
    <property type="term" value="F:transmembrane transporter activity"/>
    <property type="evidence" value="ECO:0007669"/>
    <property type="project" value="InterPro"/>
</dbReference>
<keyword evidence="4" id="KW-1003">Cell membrane</keyword>
<dbReference type="GO" id="GO:0033214">
    <property type="term" value="P:siderophore-iron import into cell"/>
    <property type="evidence" value="ECO:0007669"/>
    <property type="project" value="TreeGrafter"/>
</dbReference>
<evidence type="ECO:0000256" key="5">
    <source>
        <dbReference type="ARBA" id="ARBA00022692"/>
    </source>
</evidence>
<dbReference type="PANTHER" id="PTHR30472">
    <property type="entry name" value="FERRIC ENTEROBACTIN TRANSPORT SYSTEM PERMEASE PROTEIN"/>
    <property type="match status" value="1"/>
</dbReference>
<evidence type="ECO:0000313" key="10">
    <source>
        <dbReference type="EMBL" id="MTD14879.1"/>
    </source>
</evidence>
<evidence type="ECO:0000256" key="2">
    <source>
        <dbReference type="ARBA" id="ARBA00007935"/>
    </source>
</evidence>
<dbReference type="GO" id="GO:0005886">
    <property type="term" value="C:plasma membrane"/>
    <property type="evidence" value="ECO:0007669"/>
    <property type="project" value="UniProtKB-SubCell"/>
</dbReference>
<evidence type="ECO:0000256" key="6">
    <source>
        <dbReference type="ARBA" id="ARBA00022989"/>
    </source>
</evidence>
<feature type="transmembrane region" description="Helical" evidence="9">
    <location>
        <begin position="377"/>
        <end position="398"/>
    </location>
</feature>
<feature type="region of interest" description="Disordered" evidence="8">
    <location>
        <begin position="1"/>
        <end position="144"/>
    </location>
</feature>
<evidence type="ECO:0000256" key="1">
    <source>
        <dbReference type="ARBA" id="ARBA00004651"/>
    </source>
</evidence>
<keyword evidence="6 9" id="KW-1133">Transmembrane helix</keyword>
<feature type="transmembrane region" description="Helical" evidence="9">
    <location>
        <begin position="443"/>
        <end position="464"/>
    </location>
</feature>
<dbReference type="Gene3D" id="1.10.3470.10">
    <property type="entry name" value="ABC transporter involved in vitamin B12 uptake, BtuC"/>
    <property type="match status" value="1"/>
</dbReference>
<feature type="transmembrane region" description="Helical" evidence="9">
    <location>
        <begin position="287"/>
        <end position="307"/>
    </location>
</feature>
<evidence type="ECO:0000256" key="3">
    <source>
        <dbReference type="ARBA" id="ARBA00022448"/>
    </source>
</evidence>
<feature type="transmembrane region" description="Helical" evidence="9">
    <location>
        <begin position="418"/>
        <end position="436"/>
    </location>
</feature>
<dbReference type="AlphaFoldDB" id="A0A7K1FNJ4"/>
<dbReference type="PANTHER" id="PTHR30472:SF24">
    <property type="entry name" value="FERRIC ENTEROBACTIN TRANSPORT SYSTEM PERMEASE PROTEIN FEPG"/>
    <property type="match status" value="1"/>
</dbReference>
<feature type="compositionally biased region" description="Basic residues" evidence="8">
    <location>
        <begin position="31"/>
        <end position="52"/>
    </location>
</feature>
<gene>
    <name evidence="10" type="ORF">GIS00_13110</name>
</gene>
<dbReference type="EMBL" id="WLYK01000005">
    <property type="protein sequence ID" value="MTD14879.1"/>
    <property type="molecule type" value="Genomic_DNA"/>
</dbReference>
<comment type="caution">
    <text evidence="10">The sequence shown here is derived from an EMBL/GenBank/DDBJ whole genome shotgun (WGS) entry which is preliminary data.</text>
</comment>
<feature type="transmembrane region" description="Helical" evidence="9">
    <location>
        <begin position="327"/>
        <end position="350"/>
    </location>
</feature>
<name>A0A7K1FNJ4_9ACTN</name>
<comment type="similarity">
    <text evidence="2">Belongs to the binding-protein-dependent transport system permease family. FecCD subfamily.</text>
</comment>
<dbReference type="SUPFAM" id="SSF81345">
    <property type="entry name" value="ABC transporter involved in vitamin B12 uptake, BtuC"/>
    <property type="match status" value="1"/>
</dbReference>
<protein>
    <submittedName>
        <fullName evidence="10">Iron chelate uptake ABC transporter family permease subunit</fullName>
    </submittedName>
</protein>
<reference evidence="10 11" key="1">
    <citation type="submission" date="2019-11" db="EMBL/GenBank/DDBJ databases">
        <authorList>
            <person name="Jiang L.-Q."/>
        </authorList>
    </citation>
    <scope>NUCLEOTIDE SEQUENCE [LARGE SCALE GENOMIC DNA]</scope>
    <source>
        <strain evidence="10 11">YIM 132087</strain>
    </source>
</reference>
<feature type="transmembrane region" description="Helical" evidence="9">
    <location>
        <begin position="147"/>
        <end position="168"/>
    </location>
</feature>
<evidence type="ECO:0000256" key="8">
    <source>
        <dbReference type="SAM" id="MobiDB-lite"/>
    </source>
</evidence>
<dbReference type="CDD" id="cd06550">
    <property type="entry name" value="TM_ABC_iron-siderophores_like"/>
    <property type="match status" value="1"/>
</dbReference>
<keyword evidence="11" id="KW-1185">Reference proteome</keyword>
<keyword evidence="3" id="KW-0813">Transport</keyword>
<feature type="compositionally biased region" description="Basic and acidic residues" evidence="8">
    <location>
        <begin position="106"/>
        <end position="116"/>
    </location>
</feature>
<dbReference type="InterPro" id="IPR000522">
    <property type="entry name" value="ABC_transptr_permease_BtuC"/>
</dbReference>
<keyword evidence="7 9" id="KW-0472">Membrane</keyword>